<accession>A0AAD8ARV5</accession>
<sequence length="171" mass="20016">MANVTKLDPVMEKPWQRARRMERYDFWRKSSYPPMNIEPVPFERNRLAGEGMSPEVRALRKQFYRFLPDLIFFGPVKAIVGYNTALLLRLTLPKIGLVFGASYLVWYHLKYNQRDWTREAGVIIYGAKPTLLGFDALNFPSKEKTDYCERGFKERKALLYKPTSKSDTIVP</sequence>
<reference evidence="2" key="1">
    <citation type="journal article" date="2023" name="PLoS Negl. Trop. Dis.">
        <title>A genome sequence for Biomphalaria pfeifferi, the major vector snail for the human-infecting parasite Schistosoma mansoni.</title>
        <authorList>
            <person name="Bu L."/>
            <person name="Lu L."/>
            <person name="Laidemitt M.R."/>
            <person name="Zhang S.M."/>
            <person name="Mutuku M."/>
            <person name="Mkoji G."/>
            <person name="Steinauer M."/>
            <person name="Loker E.S."/>
        </authorList>
    </citation>
    <scope>NUCLEOTIDE SEQUENCE</scope>
    <source>
        <strain evidence="2">KasaAsao</strain>
    </source>
</reference>
<organism evidence="2 3">
    <name type="scientific">Biomphalaria pfeifferi</name>
    <name type="common">Bloodfluke planorb</name>
    <name type="synonym">Freshwater snail</name>
    <dbReference type="NCBI Taxonomy" id="112525"/>
    <lineage>
        <taxon>Eukaryota</taxon>
        <taxon>Metazoa</taxon>
        <taxon>Spiralia</taxon>
        <taxon>Lophotrochozoa</taxon>
        <taxon>Mollusca</taxon>
        <taxon>Gastropoda</taxon>
        <taxon>Heterobranchia</taxon>
        <taxon>Euthyneura</taxon>
        <taxon>Panpulmonata</taxon>
        <taxon>Hygrophila</taxon>
        <taxon>Lymnaeoidea</taxon>
        <taxon>Planorbidae</taxon>
        <taxon>Biomphalaria</taxon>
    </lineage>
</organism>
<evidence type="ECO:0000313" key="3">
    <source>
        <dbReference type="Proteomes" id="UP001233172"/>
    </source>
</evidence>
<keyword evidence="3" id="KW-1185">Reference proteome</keyword>
<evidence type="ECO:0000313" key="2">
    <source>
        <dbReference type="EMBL" id="KAK0040703.1"/>
    </source>
</evidence>
<name>A0AAD8ARV5_BIOPF</name>
<gene>
    <name evidence="2" type="ORF">Bpfe_029860</name>
</gene>
<feature type="non-terminal residue" evidence="2">
    <location>
        <position position="171"/>
    </location>
</feature>
<keyword evidence="1" id="KW-0812">Transmembrane</keyword>
<proteinExistence type="predicted"/>
<comment type="caution">
    <text evidence="2">The sequence shown here is derived from an EMBL/GenBank/DDBJ whole genome shotgun (WGS) entry which is preliminary data.</text>
</comment>
<keyword evidence="1" id="KW-1133">Transmembrane helix</keyword>
<evidence type="ECO:0000256" key="1">
    <source>
        <dbReference type="SAM" id="Phobius"/>
    </source>
</evidence>
<protein>
    <submittedName>
        <fullName evidence="2">NDUFB6</fullName>
    </submittedName>
</protein>
<keyword evidence="1" id="KW-0472">Membrane</keyword>
<dbReference type="EMBL" id="JASAOG010000310">
    <property type="protein sequence ID" value="KAK0040703.1"/>
    <property type="molecule type" value="Genomic_DNA"/>
</dbReference>
<dbReference type="Proteomes" id="UP001233172">
    <property type="component" value="Unassembled WGS sequence"/>
</dbReference>
<feature type="transmembrane region" description="Helical" evidence="1">
    <location>
        <begin position="91"/>
        <end position="109"/>
    </location>
</feature>
<reference evidence="2" key="2">
    <citation type="submission" date="2023-04" db="EMBL/GenBank/DDBJ databases">
        <authorList>
            <person name="Bu L."/>
            <person name="Lu L."/>
            <person name="Laidemitt M.R."/>
            <person name="Zhang S.M."/>
            <person name="Mutuku M."/>
            <person name="Mkoji G."/>
            <person name="Steinauer M."/>
            <person name="Loker E.S."/>
        </authorList>
    </citation>
    <scope>NUCLEOTIDE SEQUENCE</scope>
    <source>
        <strain evidence="2">KasaAsao</strain>
        <tissue evidence="2">Whole Snail</tissue>
    </source>
</reference>
<dbReference type="PANTHER" id="PTHR21106:SF2">
    <property type="entry name" value="NADH DEHYDROGENASE [UBIQUINONE] 1 BETA SUBCOMPLEX SUBUNIT 6"/>
    <property type="match status" value="1"/>
</dbReference>
<dbReference type="AlphaFoldDB" id="A0AAD8ARV5"/>
<dbReference type="PANTHER" id="PTHR21106">
    <property type="entry name" value="NADH DEHYDROGENASE [UBIQUINONE] 1 BETA SUBCOMPLEX SUBUNIT 6"/>
    <property type="match status" value="1"/>
</dbReference>